<proteinExistence type="predicted"/>
<feature type="region of interest" description="Disordered" evidence="1">
    <location>
        <begin position="1"/>
        <end position="52"/>
    </location>
</feature>
<sequence length="134" mass="14782">MSISSGEGSGRRRSTERDGRPPPAPSAAPRVTARGTKRGVDTRPAERRAGGVHYGVQYAAAPADIPKRIFKVSRFGRPPRPFYESARAHASRRAPRRADRAYPDQLHTAVLDDVWSVMPVHSRRHVTADDCTTL</sequence>
<dbReference type="AlphaFoldDB" id="A0A4C1XEX4"/>
<dbReference type="EMBL" id="BGZK01000819">
    <property type="protein sequence ID" value="GBP61630.1"/>
    <property type="molecule type" value="Genomic_DNA"/>
</dbReference>
<evidence type="ECO:0000256" key="1">
    <source>
        <dbReference type="SAM" id="MobiDB-lite"/>
    </source>
</evidence>
<evidence type="ECO:0000313" key="2">
    <source>
        <dbReference type="EMBL" id="GBP61630.1"/>
    </source>
</evidence>
<feature type="compositionally biased region" description="Basic and acidic residues" evidence="1">
    <location>
        <begin position="9"/>
        <end position="20"/>
    </location>
</feature>
<comment type="caution">
    <text evidence="2">The sequence shown here is derived from an EMBL/GenBank/DDBJ whole genome shotgun (WGS) entry which is preliminary data.</text>
</comment>
<gene>
    <name evidence="2" type="ORF">EVAR_43567_1</name>
</gene>
<organism evidence="2 3">
    <name type="scientific">Eumeta variegata</name>
    <name type="common">Bagworm moth</name>
    <name type="synonym">Eumeta japonica</name>
    <dbReference type="NCBI Taxonomy" id="151549"/>
    <lineage>
        <taxon>Eukaryota</taxon>
        <taxon>Metazoa</taxon>
        <taxon>Ecdysozoa</taxon>
        <taxon>Arthropoda</taxon>
        <taxon>Hexapoda</taxon>
        <taxon>Insecta</taxon>
        <taxon>Pterygota</taxon>
        <taxon>Neoptera</taxon>
        <taxon>Endopterygota</taxon>
        <taxon>Lepidoptera</taxon>
        <taxon>Glossata</taxon>
        <taxon>Ditrysia</taxon>
        <taxon>Tineoidea</taxon>
        <taxon>Psychidae</taxon>
        <taxon>Oiketicinae</taxon>
        <taxon>Eumeta</taxon>
    </lineage>
</organism>
<keyword evidence="3" id="KW-1185">Reference proteome</keyword>
<accession>A0A4C1XEX4</accession>
<name>A0A4C1XEX4_EUMVA</name>
<feature type="compositionally biased region" description="Basic and acidic residues" evidence="1">
    <location>
        <begin position="38"/>
        <end position="49"/>
    </location>
</feature>
<dbReference type="Proteomes" id="UP000299102">
    <property type="component" value="Unassembled WGS sequence"/>
</dbReference>
<evidence type="ECO:0000313" key="3">
    <source>
        <dbReference type="Proteomes" id="UP000299102"/>
    </source>
</evidence>
<reference evidence="2 3" key="1">
    <citation type="journal article" date="2019" name="Commun. Biol.">
        <title>The bagworm genome reveals a unique fibroin gene that provides high tensile strength.</title>
        <authorList>
            <person name="Kono N."/>
            <person name="Nakamura H."/>
            <person name="Ohtoshi R."/>
            <person name="Tomita M."/>
            <person name="Numata K."/>
            <person name="Arakawa K."/>
        </authorList>
    </citation>
    <scope>NUCLEOTIDE SEQUENCE [LARGE SCALE GENOMIC DNA]</scope>
</reference>
<protein>
    <submittedName>
        <fullName evidence="2">Uncharacterized protein</fullName>
    </submittedName>
</protein>